<accession>A0A4Y9P2I9</accession>
<gene>
    <name evidence="2" type="ORF">E4K64_17145</name>
</gene>
<proteinExistence type="predicted"/>
<dbReference type="InterPro" id="IPR018688">
    <property type="entry name" value="PpoB2-like"/>
</dbReference>
<dbReference type="Proteomes" id="UP000297700">
    <property type="component" value="Unassembled WGS sequence"/>
</dbReference>
<feature type="transmembrane region" description="Helical" evidence="1">
    <location>
        <begin position="32"/>
        <end position="53"/>
    </location>
</feature>
<comment type="caution">
    <text evidence="2">The sequence shown here is derived from an EMBL/GenBank/DDBJ whole genome shotgun (WGS) entry which is preliminary data.</text>
</comment>
<protein>
    <submittedName>
        <fullName evidence="2">DUF2182 domain-containing protein</fullName>
    </submittedName>
</protein>
<keyword evidence="1" id="KW-1133">Transmembrane helix</keyword>
<name>A0A4Y9P2I9_9BRAD</name>
<reference evidence="2 3" key="1">
    <citation type="submission" date="2019-03" db="EMBL/GenBank/DDBJ databases">
        <title>Bradyrhizobium strains diversity.</title>
        <authorList>
            <person name="Urquiaga M.C.O."/>
            <person name="Hungria M."/>
            <person name="Delamuta J.R.M."/>
            <person name="Klepa M.S."/>
        </authorList>
    </citation>
    <scope>NUCLEOTIDE SEQUENCE [LARGE SCALE GENOMIC DNA]</scope>
    <source>
        <strain evidence="2 3">CNPSo 3426</strain>
    </source>
</reference>
<dbReference type="Pfam" id="PF09948">
    <property type="entry name" value="PpoB2"/>
    <property type="match status" value="1"/>
</dbReference>
<feature type="transmembrane region" description="Helical" evidence="1">
    <location>
        <begin position="254"/>
        <end position="273"/>
    </location>
</feature>
<feature type="transmembrane region" description="Helical" evidence="1">
    <location>
        <begin position="114"/>
        <end position="139"/>
    </location>
</feature>
<sequence length="274" mass="29912">MRSRCRLLIAIPDKSMQGRLMLEHLLRRDRQVVAIGTAAVAALAWAYLASGAGMDTEMMADMPDMAPMPWTPLYAALLFVMWWVMMIAMMAPSAAPTVLLYATVKRKQETESRAAIDAWIFLAGYLVAWAGFSLAAVLAQGALERYGLLSMAMASTSAILGGGILVAAGLYQFTPLKHSCLRYCESPLLFLSRHWRPGTLGAFRMGLRHGSYCIGCCWFLMVLLFVGGVMNLTWIIGIALYVAAEKLLPFGRRLSHAAGAILVLSGMIVLARAM</sequence>
<evidence type="ECO:0000256" key="1">
    <source>
        <dbReference type="SAM" id="Phobius"/>
    </source>
</evidence>
<feature type="transmembrane region" description="Helical" evidence="1">
    <location>
        <begin position="212"/>
        <end position="242"/>
    </location>
</feature>
<evidence type="ECO:0000313" key="2">
    <source>
        <dbReference type="EMBL" id="TFV74580.1"/>
    </source>
</evidence>
<dbReference type="EMBL" id="SPQS01000009">
    <property type="protein sequence ID" value="TFV74580.1"/>
    <property type="molecule type" value="Genomic_DNA"/>
</dbReference>
<organism evidence="2 3">
    <name type="scientific">Bradyrhizobium frederickii</name>
    <dbReference type="NCBI Taxonomy" id="2560054"/>
    <lineage>
        <taxon>Bacteria</taxon>
        <taxon>Pseudomonadati</taxon>
        <taxon>Pseudomonadota</taxon>
        <taxon>Alphaproteobacteria</taxon>
        <taxon>Hyphomicrobiales</taxon>
        <taxon>Nitrobacteraceae</taxon>
        <taxon>Bradyrhizobium</taxon>
    </lineage>
</organism>
<dbReference type="AlphaFoldDB" id="A0A4Y9P2I9"/>
<keyword evidence="1" id="KW-0812">Transmembrane</keyword>
<feature type="transmembrane region" description="Helical" evidence="1">
    <location>
        <begin position="151"/>
        <end position="173"/>
    </location>
</feature>
<keyword evidence="1" id="KW-0472">Membrane</keyword>
<feature type="transmembrane region" description="Helical" evidence="1">
    <location>
        <begin position="73"/>
        <end position="102"/>
    </location>
</feature>
<evidence type="ECO:0000313" key="3">
    <source>
        <dbReference type="Proteomes" id="UP000297700"/>
    </source>
</evidence>